<dbReference type="Proteomes" id="UP000195766">
    <property type="component" value="Unassembled WGS sequence"/>
</dbReference>
<dbReference type="AlphaFoldDB" id="A0A1R4ETS5"/>
<reference evidence="1 2" key="1">
    <citation type="submission" date="2017-02" db="EMBL/GenBank/DDBJ databases">
        <authorList>
            <person name="Peterson S.W."/>
        </authorList>
    </citation>
    <scope>NUCLEOTIDE SEQUENCE [LARGE SCALE GENOMIC DNA]</scope>
    <source>
        <strain evidence="1 2">3F5N</strain>
    </source>
</reference>
<dbReference type="EMBL" id="FUIE01000009">
    <property type="protein sequence ID" value="SJM47104.1"/>
    <property type="molecule type" value="Genomic_DNA"/>
</dbReference>
<organism evidence="1 2">
    <name type="scientific">Brevundimonas diminuta 3F5N</name>
    <dbReference type="NCBI Taxonomy" id="1255603"/>
    <lineage>
        <taxon>Bacteria</taxon>
        <taxon>Pseudomonadati</taxon>
        <taxon>Pseudomonadota</taxon>
        <taxon>Alphaproteobacteria</taxon>
        <taxon>Caulobacterales</taxon>
        <taxon>Caulobacteraceae</taxon>
        <taxon>Brevundimonas</taxon>
    </lineage>
</organism>
<evidence type="ECO:0000313" key="1">
    <source>
        <dbReference type="EMBL" id="SJM47104.1"/>
    </source>
</evidence>
<name>A0A1R4ETS5_BREDI</name>
<accession>A0A1R4ETS5</accession>
<protein>
    <submittedName>
        <fullName evidence="1">Uncharacterized protein</fullName>
    </submittedName>
</protein>
<evidence type="ECO:0000313" key="2">
    <source>
        <dbReference type="Proteomes" id="UP000195766"/>
    </source>
</evidence>
<proteinExistence type="predicted"/>
<sequence>MEPLAEPRRTATLEISGSKATIERLETIQGQAKSIYTLTAAENVRRLGDYTGMVCVDFQRVKVGHLVLGMETPNGAVRLFEPQQIPPEFTSRIEAYR</sequence>
<gene>
    <name evidence="1" type="ORF">FM111_00785</name>
</gene>